<keyword evidence="7" id="KW-1185">Reference proteome</keyword>
<sequence length="181" mass="20166">MSYEHTINLIEAETQKNYLDRFVSIGLVNPKSATNVASILRACSCYGASAVFYTGQRFGYAKEFNADTKKMRHIIPTVGVDDLLKMKPEGSKVVVIELVEGATPLPEFKHPDNAFYIFGPEDASVPPDIVELADHVVYIPTKNSMNLAATANVVLYDRLAKSDYDRSDEFIKLSRDNNNNL</sequence>
<dbReference type="InterPro" id="IPR001537">
    <property type="entry name" value="SpoU_MeTrfase"/>
</dbReference>
<proteinExistence type="inferred from homology"/>
<gene>
    <name evidence="6" type="ORF">RM544_15625</name>
</gene>
<dbReference type="Pfam" id="PF00588">
    <property type="entry name" value="SpoU_methylase"/>
    <property type="match status" value="1"/>
</dbReference>
<evidence type="ECO:0000256" key="1">
    <source>
        <dbReference type="ARBA" id="ARBA00007228"/>
    </source>
</evidence>
<accession>A0AAW8R3X5</accession>
<dbReference type="GO" id="GO:0002128">
    <property type="term" value="P:tRNA nucleoside ribose methylation"/>
    <property type="evidence" value="ECO:0007669"/>
    <property type="project" value="TreeGrafter"/>
</dbReference>
<dbReference type="RefSeq" id="WP_311362748.1">
    <property type="nucleotide sequence ID" value="NZ_JAVRIE010000007.1"/>
</dbReference>
<evidence type="ECO:0000259" key="5">
    <source>
        <dbReference type="Pfam" id="PF00588"/>
    </source>
</evidence>
<dbReference type="InterPro" id="IPR004384">
    <property type="entry name" value="RNA_MeTrfase_TrmJ/LasT"/>
</dbReference>
<organism evidence="6 7">
    <name type="scientific">Brumicola blandensis</name>
    <dbReference type="NCBI Taxonomy" id="3075611"/>
    <lineage>
        <taxon>Bacteria</taxon>
        <taxon>Pseudomonadati</taxon>
        <taxon>Pseudomonadota</taxon>
        <taxon>Gammaproteobacteria</taxon>
        <taxon>Alteromonadales</taxon>
        <taxon>Alteromonadaceae</taxon>
        <taxon>Brumicola</taxon>
    </lineage>
</organism>
<comment type="similarity">
    <text evidence="1">Belongs to the class IV-like SAM-binding methyltransferase superfamily. RNA methyltransferase TrmH family.</text>
</comment>
<evidence type="ECO:0000256" key="2">
    <source>
        <dbReference type="ARBA" id="ARBA00022603"/>
    </source>
</evidence>
<dbReference type="CDD" id="cd18098">
    <property type="entry name" value="SpoU-like"/>
    <property type="match status" value="1"/>
</dbReference>
<evidence type="ECO:0000313" key="6">
    <source>
        <dbReference type="EMBL" id="MDT0583977.1"/>
    </source>
</evidence>
<dbReference type="Proteomes" id="UP001249020">
    <property type="component" value="Unassembled WGS sequence"/>
</dbReference>
<dbReference type="SUPFAM" id="SSF75217">
    <property type="entry name" value="alpha/beta knot"/>
    <property type="match status" value="1"/>
</dbReference>
<dbReference type="PANTHER" id="PTHR42786">
    <property type="entry name" value="TRNA/RRNA METHYLTRANSFERASE"/>
    <property type="match status" value="1"/>
</dbReference>
<keyword evidence="4" id="KW-0949">S-adenosyl-L-methionine</keyword>
<evidence type="ECO:0000256" key="3">
    <source>
        <dbReference type="ARBA" id="ARBA00022679"/>
    </source>
</evidence>
<protein>
    <submittedName>
        <fullName evidence="6">RNA methyltransferase</fullName>
    </submittedName>
</protein>
<dbReference type="GO" id="GO:0005829">
    <property type="term" value="C:cytosol"/>
    <property type="evidence" value="ECO:0007669"/>
    <property type="project" value="TreeGrafter"/>
</dbReference>
<dbReference type="PANTHER" id="PTHR42786:SF6">
    <property type="entry name" value="TRNA_RRNA METHYLTRANSFERASE SPOU TYPE DOMAIN-CONTAINING PROTEIN"/>
    <property type="match status" value="1"/>
</dbReference>
<dbReference type="InterPro" id="IPR029026">
    <property type="entry name" value="tRNA_m1G_MTases_N"/>
</dbReference>
<dbReference type="EMBL" id="JAVRIE010000007">
    <property type="protein sequence ID" value="MDT0583977.1"/>
    <property type="molecule type" value="Genomic_DNA"/>
</dbReference>
<keyword evidence="2 6" id="KW-0489">Methyltransferase</keyword>
<dbReference type="GO" id="GO:0003723">
    <property type="term" value="F:RNA binding"/>
    <property type="evidence" value="ECO:0007669"/>
    <property type="project" value="InterPro"/>
</dbReference>
<comment type="caution">
    <text evidence="6">The sequence shown here is derived from an EMBL/GenBank/DDBJ whole genome shotgun (WGS) entry which is preliminary data.</text>
</comment>
<dbReference type="GO" id="GO:0008173">
    <property type="term" value="F:RNA methyltransferase activity"/>
    <property type="evidence" value="ECO:0007669"/>
    <property type="project" value="InterPro"/>
</dbReference>
<evidence type="ECO:0000313" key="7">
    <source>
        <dbReference type="Proteomes" id="UP001249020"/>
    </source>
</evidence>
<reference evidence="6 7" key="1">
    <citation type="submission" date="2023-09" db="EMBL/GenBank/DDBJ databases">
        <authorList>
            <person name="Rey-Velasco X."/>
        </authorList>
    </citation>
    <scope>NUCLEOTIDE SEQUENCE [LARGE SCALE GENOMIC DNA]</scope>
    <source>
        <strain evidence="6 7">W409</strain>
    </source>
</reference>
<feature type="domain" description="tRNA/rRNA methyltransferase SpoU type" evidence="5">
    <location>
        <begin position="24"/>
        <end position="156"/>
    </location>
</feature>
<dbReference type="Gene3D" id="3.40.1280.10">
    <property type="match status" value="1"/>
</dbReference>
<dbReference type="AlphaFoldDB" id="A0AAW8R3X5"/>
<dbReference type="InterPro" id="IPR029028">
    <property type="entry name" value="Alpha/beta_knot_MTases"/>
</dbReference>
<name>A0AAW8R3X5_9ALTE</name>
<keyword evidence="3" id="KW-0808">Transferase</keyword>
<evidence type="ECO:0000256" key="4">
    <source>
        <dbReference type="ARBA" id="ARBA00022691"/>
    </source>
</evidence>